<feature type="domain" description="Ketoreductase" evidence="5">
    <location>
        <begin position="2"/>
        <end position="175"/>
    </location>
</feature>
<keyword evidence="4" id="KW-1133">Transmembrane helix</keyword>
<keyword evidence="9" id="KW-1185">Reference proteome</keyword>
<dbReference type="SUPFAM" id="SSF51735">
    <property type="entry name" value="NAD(P)-binding Rossmann-fold domains"/>
    <property type="match status" value="1"/>
</dbReference>
<evidence type="ECO:0000256" key="2">
    <source>
        <dbReference type="ARBA" id="ARBA00006484"/>
    </source>
</evidence>
<keyword evidence="4" id="KW-0472">Membrane</keyword>
<dbReference type="EMBL" id="JAAQYK010000002">
    <property type="protein sequence ID" value="NNA43931.1"/>
    <property type="molecule type" value="Genomic_DNA"/>
</dbReference>
<dbReference type="Gene3D" id="3.40.50.720">
    <property type="entry name" value="NAD(P)-binding Rossmann-like Domain"/>
    <property type="match status" value="1"/>
</dbReference>
<dbReference type="InterPro" id="IPR001509">
    <property type="entry name" value="Epimerase_deHydtase"/>
</dbReference>
<sequence>MNKILITGASGFVGSALAQRLLLDPSLELVLAVRNAGQVETDQAKVIAIGDINRHTRWGEALEGVDVIVHAAARAHVLNDGSGNPVAEFRKTNVEGTLALAQQAAEAGIRRFVFISSIGVNGAETGDLPFNESSPSAPHADYAFSKLEGENALKKLLADYDMELVIIRPPLVYSASAPGNFNRLLKLISAKAPLPFWGVKNKRSLIALENLIDFIYVCLSHPAAANELFLISDREDVSIEFILRKLAEGMNQKIILFYFPSWLIALVLTAVGRKSVYSQLYGSLVIDSSKATDLLGWRPVLSTGEALKASGRLFKKM</sequence>
<organism evidence="7 8">
    <name type="scientific">Pseudomonas lactis</name>
    <dbReference type="NCBI Taxonomy" id="1615674"/>
    <lineage>
        <taxon>Bacteria</taxon>
        <taxon>Pseudomonadati</taxon>
        <taxon>Pseudomonadota</taxon>
        <taxon>Gammaproteobacteria</taxon>
        <taxon>Pseudomonadales</taxon>
        <taxon>Pseudomonadaceae</taxon>
        <taxon>Pseudomonas</taxon>
    </lineage>
</organism>
<proteinExistence type="inferred from homology"/>
<comment type="similarity">
    <text evidence="3">Belongs to the NAD(P)-dependent epimerase/dehydratase family.</text>
</comment>
<evidence type="ECO:0000313" key="9">
    <source>
        <dbReference type="Proteomes" id="UP000814074"/>
    </source>
</evidence>
<name>A0A7Y1LD44_9PSED</name>
<feature type="transmembrane region" description="Helical" evidence="4">
    <location>
        <begin position="254"/>
        <end position="271"/>
    </location>
</feature>
<dbReference type="Proteomes" id="UP000814074">
    <property type="component" value="Unassembled WGS sequence"/>
</dbReference>
<comment type="similarity">
    <text evidence="2">Belongs to the short-chain dehydrogenases/reductases (SDR) family.</text>
</comment>
<evidence type="ECO:0000256" key="3">
    <source>
        <dbReference type="ARBA" id="ARBA00007637"/>
    </source>
</evidence>
<accession>A0A7Y1LD44</accession>
<evidence type="ECO:0000313" key="8">
    <source>
        <dbReference type="Proteomes" id="UP000583279"/>
    </source>
</evidence>
<evidence type="ECO:0000313" key="6">
    <source>
        <dbReference type="EMBL" id="MCF5156575.1"/>
    </source>
</evidence>
<reference evidence="6 9" key="1">
    <citation type="submission" date="2019-11" db="EMBL/GenBank/DDBJ databases">
        <title>Epiphytic Pseudomonas syringae from cherry orchards.</title>
        <authorList>
            <person name="Hulin M.T."/>
        </authorList>
    </citation>
    <scope>NUCLEOTIDE SEQUENCE [LARGE SCALE GENOMIC DNA]</scope>
    <source>
        <strain evidence="6 9">PA-6-3B</strain>
    </source>
</reference>
<dbReference type="PANTHER" id="PTHR43000">
    <property type="entry name" value="DTDP-D-GLUCOSE 4,6-DEHYDRATASE-RELATED"/>
    <property type="match status" value="1"/>
</dbReference>
<dbReference type="AlphaFoldDB" id="A0A7Y1LD44"/>
<evidence type="ECO:0000256" key="4">
    <source>
        <dbReference type="SAM" id="Phobius"/>
    </source>
</evidence>
<comment type="caution">
    <text evidence="7">The sequence shown here is derived from an EMBL/GenBank/DDBJ whole genome shotgun (WGS) entry which is preliminary data.</text>
</comment>
<protein>
    <submittedName>
        <fullName evidence="7">NAD-dependent epimerase/dehydratase family protein</fullName>
    </submittedName>
</protein>
<dbReference type="InterPro" id="IPR036291">
    <property type="entry name" value="NAD(P)-bd_dom_sf"/>
</dbReference>
<gene>
    <name evidence="6" type="ORF">GIW47_28735</name>
    <name evidence="7" type="ORF">HBO18_07265</name>
</gene>
<dbReference type="RefSeq" id="WP_120247698.1">
    <property type="nucleotide sequence ID" value="NZ_JAAQYJ010000002.1"/>
</dbReference>
<dbReference type="SMART" id="SM00822">
    <property type="entry name" value="PKS_KR"/>
    <property type="match status" value="1"/>
</dbReference>
<reference evidence="7 8" key="2">
    <citation type="journal article" date="2020" name="Front. Microbiol.">
        <title>Genetic Organization of the aprX-lipA2 Operon Affects the Proteolytic Potential of Pseudomonas Species in Milk.</title>
        <authorList>
            <person name="Maier C."/>
            <person name="Huptas C."/>
            <person name="von Neubeck M."/>
            <person name="Scherer S."/>
            <person name="Wenning M."/>
            <person name="Lucking G."/>
        </authorList>
    </citation>
    <scope>NUCLEOTIDE SEQUENCE [LARGE SCALE GENOMIC DNA]</scope>
    <source>
        <strain evidence="7 8">WS 4997</strain>
    </source>
</reference>
<evidence type="ECO:0000256" key="1">
    <source>
        <dbReference type="ARBA" id="ARBA00005125"/>
    </source>
</evidence>
<comment type="pathway">
    <text evidence="1">Bacterial outer membrane biogenesis; LPS O-antigen biosynthesis.</text>
</comment>
<dbReference type="Proteomes" id="UP000583279">
    <property type="component" value="Unassembled WGS sequence"/>
</dbReference>
<evidence type="ECO:0000259" key="5">
    <source>
        <dbReference type="SMART" id="SM00822"/>
    </source>
</evidence>
<keyword evidence="4" id="KW-0812">Transmembrane</keyword>
<evidence type="ECO:0000313" key="7">
    <source>
        <dbReference type="EMBL" id="NNA43931.1"/>
    </source>
</evidence>
<dbReference type="EMBL" id="WKDU01000074">
    <property type="protein sequence ID" value="MCF5156575.1"/>
    <property type="molecule type" value="Genomic_DNA"/>
</dbReference>
<dbReference type="Pfam" id="PF01370">
    <property type="entry name" value="Epimerase"/>
    <property type="match status" value="1"/>
</dbReference>
<dbReference type="InterPro" id="IPR057326">
    <property type="entry name" value="KR_dom"/>
</dbReference>